<gene>
    <name evidence="2" type="ORF">H5410_021719</name>
</gene>
<evidence type="ECO:0000313" key="2">
    <source>
        <dbReference type="EMBL" id="KAG5610438.1"/>
    </source>
</evidence>
<dbReference type="Proteomes" id="UP000824120">
    <property type="component" value="Chromosome 4"/>
</dbReference>
<dbReference type="AlphaFoldDB" id="A0A9J5ZI04"/>
<comment type="caution">
    <text evidence="2">The sequence shown here is derived from an EMBL/GenBank/DDBJ whole genome shotgun (WGS) entry which is preliminary data.</text>
</comment>
<name>A0A9J5ZI04_SOLCO</name>
<keyword evidence="3" id="KW-1185">Reference proteome</keyword>
<accession>A0A9J5ZI04</accession>
<protein>
    <recommendedName>
        <fullName evidence="1">DUF1985 domain-containing protein</fullName>
    </recommendedName>
</protein>
<dbReference type="OrthoDB" id="10532526at2759"/>
<organism evidence="2 3">
    <name type="scientific">Solanum commersonii</name>
    <name type="common">Commerson's wild potato</name>
    <name type="synonym">Commerson's nightshade</name>
    <dbReference type="NCBI Taxonomy" id="4109"/>
    <lineage>
        <taxon>Eukaryota</taxon>
        <taxon>Viridiplantae</taxon>
        <taxon>Streptophyta</taxon>
        <taxon>Embryophyta</taxon>
        <taxon>Tracheophyta</taxon>
        <taxon>Spermatophyta</taxon>
        <taxon>Magnoliopsida</taxon>
        <taxon>eudicotyledons</taxon>
        <taxon>Gunneridae</taxon>
        <taxon>Pentapetalae</taxon>
        <taxon>asterids</taxon>
        <taxon>lamiids</taxon>
        <taxon>Solanales</taxon>
        <taxon>Solanaceae</taxon>
        <taxon>Solanoideae</taxon>
        <taxon>Solaneae</taxon>
        <taxon>Solanum</taxon>
    </lineage>
</organism>
<dbReference type="InterPro" id="IPR015410">
    <property type="entry name" value="DUF1985"/>
</dbReference>
<feature type="domain" description="DUF1985" evidence="1">
    <location>
        <begin position="23"/>
        <end position="65"/>
    </location>
</feature>
<sequence>MHMCWAQSQIFRCLMVCELEDKIRICHTTLRFSIEEFSIITGLNCFADEDNFLFDTSKTNRIIEQCLVDQ</sequence>
<evidence type="ECO:0000259" key="1">
    <source>
        <dbReference type="Pfam" id="PF09331"/>
    </source>
</evidence>
<proteinExistence type="predicted"/>
<dbReference type="Pfam" id="PF09331">
    <property type="entry name" value="DUF1985"/>
    <property type="match status" value="1"/>
</dbReference>
<dbReference type="EMBL" id="JACXVP010000004">
    <property type="protein sequence ID" value="KAG5610438.1"/>
    <property type="molecule type" value="Genomic_DNA"/>
</dbReference>
<evidence type="ECO:0000313" key="3">
    <source>
        <dbReference type="Proteomes" id="UP000824120"/>
    </source>
</evidence>
<reference evidence="2 3" key="1">
    <citation type="submission" date="2020-09" db="EMBL/GenBank/DDBJ databases">
        <title>De no assembly of potato wild relative species, Solanum commersonii.</title>
        <authorList>
            <person name="Cho K."/>
        </authorList>
    </citation>
    <scope>NUCLEOTIDE SEQUENCE [LARGE SCALE GENOMIC DNA]</scope>
    <source>
        <strain evidence="2">LZ3.2</strain>
        <tissue evidence="2">Leaf</tissue>
    </source>
</reference>